<evidence type="ECO:0000313" key="1">
    <source>
        <dbReference type="EMBL" id="MDI9234340.1"/>
    </source>
</evidence>
<gene>
    <name evidence="1" type="ORF">QLQ16_10875</name>
</gene>
<dbReference type="Proteomes" id="UP001431902">
    <property type="component" value="Unassembled WGS sequence"/>
</dbReference>
<keyword evidence="2" id="KW-1185">Reference proteome</keyword>
<name>A0ABT6X885_9BURK</name>
<reference evidence="1" key="1">
    <citation type="submission" date="2023-05" db="EMBL/GenBank/DDBJ databases">
        <title>Limnohabitans sp. strain HM2-2 Genome sequencing and assembly.</title>
        <authorList>
            <person name="Jung Y."/>
        </authorList>
    </citation>
    <scope>NUCLEOTIDE SEQUENCE</scope>
    <source>
        <strain evidence="1">HM2-2</strain>
    </source>
</reference>
<evidence type="ECO:0008006" key="3">
    <source>
        <dbReference type="Google" id="ProtNLM"/>
    </source>
</evidence>
<dbReference type="RefSeq" id="WP_283224714.1">
    <property type="nucleotide sequence ID" value="NZ_JASGBH010000007.1"/>
</dbReference>
<organism evidence="1 2">
    <name type="scientific">Limnohabitans lacus</name>
    <dbReference type="NCBI Taxonomy" id="3045173"/>
    <lineage>
        <taxon>Bacteria</taxon>
        <taxon>Pseudomonadati</taxon>
        <taxon>Pseudomonadota</taxon>
        <taxon>Betaproteobacteria</taxon>
        <taxon>Burkholderiales</taxon>
        <taxon>Comamonadaceae</taxon>
        <taxon>Limnohabitans</taxon>
    </lineage>
</organism>
<sequence>MKLKITEQSRGISVCLTVELDAQALGLPGATAQFAAIAEPDQTQFSDQCLDSVHAELLQLLRQARYAAERSLAVCAAEQIHVSLDR</sequence>
<proteinExistence type="predicted"/>
<evidence type="ECO:0000313" key="2">
    <source>
        <dbReference type="Proteomes" id="UP001431902"/>
    </source>
</evidence>
<comment type="caution">
    <text evidence="1">The sequence shown here is derived from an EMBL/GenBank/DDBJ whole genome shotgun (WGS) entry which is preliminary data.</text>
</comment>
<dbReference type="EMBL" id="JASGBH010000007">
    <property type="protein sequence ID" value="MDI9234340.1"/>
    <property type="molecule type" value="Genomic_DNA"/>
</dbReference>
<protein>
    <recommendedName>
        <fullName evidence="3">DUF1488 domain-containing protein</fullName>
    </recommendedName>
</protein>
<accession>A0ABT6X885</accession>